<dbReference type="STRING" id="1384056.N787_03850"/>
<evidence type="ECO:0000313" key="4">
    <source>
        <dbReference type="Proteomes" id="UP000029393"/>
    </source>
</evidence>
<organism evidence="3 4">
    <name type="scientific">Arenimonas metalli CF5-1</name>
    <dbReference type="NCBI Taxonomy" id="1384056"/>
    <lineage>
        <taxon>Bacteria</taxon>
        <taxon>Pseudomonadati</taxon>
        <taxon>Pseudomonadota</taxon>
        <taxon>Gammaproteobacteria</taxon>
        <taxon>Lysobacterales</taxon>
        <taxon>Lysobacteraceae</taxon>
        <taxon>Arenimonas</taxon>
    </lineage>
</organism>
<proteinExistence type="predicted"/>
<evidence type="ECO:0000313" key="3">
    <source>
        <dbReference type="EMBL" id="KFN41907.1"/>
    </source>
</evidence>
<accession>A0A091ARX7</accession>
<sequence>MNPTHRGPLAATILALCLASPAWAASDLAISQVYGGGGNSGAPYTHDFVEIFNRGQTPVSLAGKSIQYGSSTGNFGQALALPSVTVQPGQYYLVRLAGGATGVALPATPDFSGSSPNLAGASGKVALVDGTANVSCGATATPCSESQLALFIDRVGFGSNNLPETASTPPLSNTTAAFRAGGGCTDTDNNSADFTVAAPAPRNSATPLNVCAGSTDPTDPVGSGSASPASLADGDTTLLTVTVTPGRNPDSTGLTVVGDLSAIGGNASQTFRDDGLQGDAAAGDNVFSFEALVDAASPGAVSLPFTVADAQARSASGNIGLSVVAEVRISDIQGTGTGTPLAVGTQVLTEGIVTARRSNGYFIQSAPGDEDGNPATAEGLFVFTGGTPPVDAAIGNRLRLGGTITQFSRTPHGYPLTQLGSSSFSVLSTGNPLPPAVLIDASVLSEGVALDAMGRYQGMRVELPAATVVGPTNGFGDFYITLPTTVRPAREPGIAALDAVPLPAMNNIPRFDRNPERLRVESLGLEAGTALNLDAGTQLQGMAGVMYYDRGDFTLLLGDNSGIVATGGAFVSAVPAAPTGAVRIGSYNIENFALTGDFLTRLDKLSEVFCQYLGNPDIVGLVEIANQAAADRLAAAINTNEFGTCPDSPQYTATVLASSGSQRLGFLVKTAPVAGGAPRVAVDSVTEMFTTEPLVAPDGSTASGLLFDRAPLLLAARVTGDNGQAFPVSVLLNHTLSLLDVNSLATRSDAWLTAGNRSRGKRLQQAVMLSELVEAIQTDPTPANLVLIGDYNSFDFSDGYVDVMGIIGGTPAPVDEVLLSGPSAVTRPLVNLIGTKPEAERYSYVFEGNIQTLDHALVNDTVLANTEARLFHARVNSDFATDNAADPTVPVRTSDHDPLVAELRVGQFLDADLAVVVDSPRKPVPSGRIAHFDVTVANLLSADALQPALRVAVEAIPSRVRIAPVGGWTCDAPVATEAGSEIACRRDAAMAPGAMERLRLEVDAVRLGVFQTVDVEATATTLSRDLDAANNADTGNARIVGQPQNPFNR</sequence>
<dbReference type="Gene3D" id="3.60.10.10">
    <property type="entry name" value="Endonuclease/exonuclease/phosphatase"/>
    <property type="match status" value="1"/>
</dbReference>
<keyword evidence="1" id="KW-0732">Signal</keyword>
<dbReference type="InterPro" id="IPR036691">
    <property type="entry name" value="Endo/exonu/phosph_ase_sf"/>
</dbReference>
<dbReference type="RefSeq" id="WP_034214419.1">
    <property type="nucleotide sequence ID" value="NZ_AVCK01000055.1"/>
</dbReference>
<dbReference type="PROSITE" id="PS51841">
    <property type="entry name" value="LTD"/>
    <property type="match status" value="1"/>
</dbReference>
<evidence type="ECO:0000259" key="2">
    <source>
        <dbReference type="PROSITE" id="PS51841"/>
    </source>
</evidence>
<evidence type="ECO:0000256" key="1">
    <source>
        <dbReference type="SAM" id="SignalP"/>
    </source>
</evidence>
<feature type="chain" id="PRO_5001868918" description="LTD domain-containing protein" evidence="1">
    <location>
        <begin position="25"/>
        <end position="1049"/>
    </location>
</feature>
<reference evidence="3 4" key="1">
    <citation type="submission" date="2013-09" db="EMBL/GenBank/DDBJ databases">
        <title>Genome sequencing of Arenimonas metalli.</title>
        <authorList>
            <person name="Chen F."/>
            <person name="Wang G."/>
        </authorList>
    </citation>
    <scope>NUCLEOTIDE SEQUENCE [LARGE SCALE GENOMIC DNA]</scope>
    <source>
        <strain evidence="3 4">CF5-1</strain>
    </source>
</reference>
<dbReference type="PATRIC" id="fig|1384056.3.peg.2288"/>
<dbReference type="EMBL" id="AVCK01000055">
    <property type="protein sequence ID" value="KFN41907.1"/>
    <property type="molecule type" value="Genomic_DNA"/>
</dbReference>
<dbReference type="PANTHER" id="PTHR42834">
    <property type="entry name" value="ENDONUCLEASE/EXONUCLEASE/PHOSPHATASE FAMILY PROTEIN (AFU_ORTHOLOGUE AFUA_3G09210)"/>
    <property type="match status" value="1"/>
</dbReference>
<dbReference type="Proteomes" id="UP000029393">
    <property type="component" value="Unassembled WGS sequence"/>
</dbReference>
<dbReference type="OrthoDB" id="9800417at2"/>
<feature type="domain" description="LTD" evidence="2">
    <location>
        <begin position="19"/>
        <end position="159"/>
    </location>
</feature>
<dbReference type="CDD" id="cd04486">
    <property type="entry name" value="YhcR_OBF_like"/>
    <property type="match status" value="1"/>
</dbReference>
<dbReference type="AlphaFoldDB" id="A0A091ARX7"/>
<protein>
    <recommendedName>
        <fullName evidence="2">LTD domain-containing protein</fullName>
    </recommendedName>
</protein>
<comment type="caution">
    <text evidence="3">The sequence shown here is derived from an EMBL/GenBank/DDBJ whole genome shotgun (WGS) entry which is preliminary data.</text>
</comment>
<gene>
    <name evidence="3" type="ORF">N787_03850</name>
</gene>
<feature type="signal peptide" evidence="1">
    <location>
        <begin position="1"/>
        <end position="24"/>
    </location>
</feature>
<name>A0A091ARX7_9GAMM</name>
<dbReference type="PANTHER" id="PTHR42834:SF1">
    <property type="entry name" value="ENDONUCLEASE_EXONUCLEASE_PHOSPHATASE FAMILY PROTEIN (AFU_ORTHOLOGUE AFUA_3G09210)"/>
    <property type="match status" value="1"/>
</dbReference>
<dbReference type="InterPro" id="IPR001322">
    <property type="entry name" value="Lamin_tail_dom"/>
</dbReference>
<keyword evidence="4" id="KW-1185">Reference proteome</keyword>
<dbReference type="eggNOG" id="COG2374">
    <property type="taxonomic scope" value="Bacteria"/>
</dbReference>
<dbReference type="SUPFAM" id="SSF56219">
    <property type="entry name" value="DNase I-like"/>
    <property type="match status" value="1"/>
</dbReference>
<dbReference type="Pfam" id="PF00932">
    <property type="entry name" value="LTD"/>
    <property type="match status" value="1"/>
</dbReference>